<dbReference type="AlphaFoldDB" id="A0LLD0"/>
<evidence type="ECO:0000313" key="3">
    <source>
        <dbReference type="Proteomes" id="UP000001784"/>
    </source>
</evidence>
<keyword evidence="1" id="KW-0472">Membrane</keyword>
<keyword evidence="1" id="KW-0812">Transmembrane</keyword>
<keyword evidence="1" id="KW-1133">Transmembrane helix</keyword>
<sequence>MVAQLTGGTKTMRRISQSRREGFTLVEVLAAVVVFAFGVLALYRLQSAGVQSNTFSNDLTQAITLAQDRMELLMSLPYNNSDIRQKDNNGDGVSGIDKTVDGSGNPISDGNATVGKFHIYWNVVPKDPFKLVSSDDETSPKRIRIIVRWQRGDRSWHSVSLECVKPDII</sequence>
<organism evidence="2 3">
    <name type="scientific">Syntrophobacter fumaroxidans (strain DSM 10017 / MPOB)</name>
    <dbReference type="NCBI Taxonomy" id="335543"/>
    <lineage>
        <taxon>Bacteria</taxon>
        <taxon>Pseudomonadati</taxon>
        <taxon>Thermodesulfobacteriota</taxon>
        <taxon>Syntrophobacteria</taxon>
        <taxon>Syntrophobacterales</taxon>
        <taxon>Syntrophobacteraceae</taxon>
        <taxon>Syntrophobacter</taxon>
    </lineage>
</organism>
<gene>
    <name evidence="2" type="ordered locus">Sfum_2554</name>
</gene>
<dbReference type="KEGG" id="sfu:Sfum_2554"/>
<dbReference type="PROSITE" id="PS00409">
    <property type="entry name" value="PROKAR_NTER_METHYL"/>
    <property type="match status" value="1"/>
</dbReference>
<dbReference type="InParanoid" id="A0LLD0"/>
<dbReference type="Pfam" id="PF07963">
    <property type="entry name" value="N_methyl"/>
    <property type="match status" value="1"/>
</dbReference>
<dbReference type="NCBIfam" id="TIGR02532">
    <property type="entry name" value="IV_pilin_GFxxxE"/>
    <property type="match status" value="1"/>
</dbReference>
<accession>A0LLD0</accession>
<dbReference type="HOGENOM" id="CLU_1577722_0_0_7"/>
<evidence type="ECO:0000313" key="2">
    <source>
        <dbReference type="EMBL" id="ABK18232.1"/>
    </source>
</evidence>
<dbReference type="EMBL" id="CP000478">
    <property type="protein sequence ID" value="ABK18232.1"/>
    <property type="molecule type" value="Genomic_DNA"/>
</dbReference>
<evidence type="ECO:0008006" key="4">
    <source>
        <dbReference type="Google" id="ProtNLM"/>
    </source>
</evidence>
<dbReference type="InterPro" id="IPR012902">
    <property type="entry name" value="N_methyl_site"/>
</dbReference>
<evidence type="ECO:0000256" key="1">
    <source>
        <dbReference type="SAM" id="Phobius"/>
    </source>
</evidence>
<dbReference type="STRING" id="335543.Sfum_2554"/>
<dbReference type="eggNOG" id="COG4967">
    <property type="taxonomic scope" value="Bacteria"/>
</dbReference>
<proteinExistence type="predicted"/>
<keyword evidence="3" id="KW-1185">Reference proteome</keyword>
<name>A0LLD0_SYNFM</name>
<reference evidence="2 3" key="1">
    <citation type="submission" date="2006-10" db="EMBL/GenBank/DDBJ databases">
        <title>Complete sequence of Syntrophobacter fumaroxidans MPOB.</title>
        <authorList>
            <consortium name="US DOE Joint Genome Institute"/>
            <person name="Copeland A."/>
            <person name="Lucas S."/>
            <person name="Lapidus A."/>
            <person name="Barry K."/>
            <person name="Detter J.C."/>
            <person name="Glavina del Rio T."/>
            <person name="Hammon N."/>
            <person name="Israni S."/>
            <person name="Pitluck S."/>
            <person name="Goltsman E.G."/>
            <person name="Martinez M."/>
            <person name="Schmutz J."/>
            <person name="Larimer F."/>
            <person name="Land M."/>
            <person name="Hauser L."/>
            <person name="Kyrpides N."/>
            <person name="Kim E."/>
            <person name="Boone D.R."/>
            <person name="Brockman F."/>
            <person name="Culley D."/>
            <person name="Ferry J."/>
            <person name="Gunsalus R."/>
            <person name="McInerney M.J."/>
            <person name="Morrison M."/>
            <person name="Plugge C."/>
            <person name="Rohlin L."/>
            <person name="Scholten J."/>
            <person name="Sieber J."/>
            <person name="Stams A.J.M."/>
            <person name="Worm P."/>
            <person name="Henstra A.M."/>
            <person name="Richardson P."/>
        </authorList>
    </citation>
    <scope>NUCLEOTIDE SEQUENCE [LARGE SCALE GENOMIC DNA]</scope>
    <source>
        <strain evidence="3">DSM 10017 / MPOB</strain>
    </source>
</reference>
<protein>
    <recommendedName>
        <fullName evidence="4">Prepilin-type N-terminal cleavage/methylation domain-containing protein</fullName>
    </recommendedName>
</protein>
<feature type="transmembrane region" description="Helical" evidence="1">
    <location>
        <begin position="22"/>
        <end position="43"/>
    </location>
</feature>
<dbReference type="Proteomes" id="UP000001784">
    <property type="component" value="Chromosome"/>
</dbReference>